<feature type="chain" id="PRO_5018256324" evidence="2">
    <location>
        <begin position="19"/>
        <end position="257"/>
    </location>
</feature>
<evidence type="ECO:0000256" key="1">
    <source>
        <dbReference type="SAM" id="Phobius"/>
    </source>
</evidence>
<dbReference type="STRING" id="38654.A0A3Q0FUC0"/>
<feature type="domain" description="Connexin N-terminal" evidence="3">
    <location>
        <begin position="74"/>
        <end position="251"/>
    </location>
</feature>
<dbReference type="Proteomes" id="UP000189705">
    <property type="component" value="Unplaced"/>
</dbReference>
<keyword evidence="2" id="KW-0732">Signal</keyword>
<dbReference type="KEGG" id="asn:112548367"/>
<reference evidence="5" key="1">
    <citation type="submission" date="2025-08" db="UniProtKB">
        <authorList>
            <consortium name="RefSeq"/>
        </authorList>
    </citation>
    <scope>IDENTIFICATION</scope>
</reference>
<dbReference type="Pfam" id="PF00029">
    <property type="entry name" value="Connexin"/>
    <property type="match status" value="1"/>
</dbReference>
<evidence type="ECO:0000313" key="4">
    <source>
        <dbReference type="Proteomes" id="UP000189705"/>
    </source>
</evidence>
<dbReference type="InParanoid" id="A0A3Q0FUC0"/>
<keyword evidence="1" id="KW-0812">Transmembrane</keyword>
<feature type="non-terminal residue" evidence="5">
    <location>
        <position position="257"/>
    </location>
</feature>
<dbReference type="GeneID" id="112548367"/>
<feature type="transmembrane region" description="Helical" evidence="1">
    <location>
        <begin position="181"/>
        <end position="202"/>
    </location>
</feature>
<organism evidence="4 5">
    <name type="scientific">Alligator sinensis</name>
    <name type="common">Chinese alligator</name>
    <dbReference type="NCBI Taxonomy" id="38654"/>
    <lineage>
        <taxon>Eukaryota</taxon>
        <taxon>Metazoa</taxon>
        <taxon>Chordata</taxon>
        <taxon>Craniata</taxon>
        <taxon>Vertebrata</taxon>
        <taxon>Euteleostomi</taxon>
        <taxon>Archelosauria</taxon>
        <taxon>Archosauria</taxon>
        <taxon>Crocodylia</taxon>
        <taxon>Alligatoridae</taxon>
        <taxon>Alligatorinae</taxon>
        <taxon>Alligator</taxon>
    </lineage>
</organism>
<dbReference type="Gene3D" id="1.20.1440.80">
    <property type="entry name" value="Gap junction channel protein cysteine-rich domain"/>
    <property type="match status" value="1"/>
</dbReference>
<evidence type="ECO:0000313" key="5">
    <source>
        <dbReference type="RefSeq" id="XP_025049745.1"/>
    </source>
</evidence>
<dbReference type="InterPro" id="IPR013092">
    <property type="entry name" value="Connexin_N"/>
</dbReference>
<name>A0A3Q0FUC0_ALLSI</name>
<dbReference type="InterPro" id="IPR038359">
    <property type="entry name" value="Connexin_N_sf"/>
</dbReference>
<evidence type="ECO:0000256" key="2">
    <source>
        <dbReference type="SAM" id="SignalP"/>
    </source>
</evidence>
<feature type="transmembrane region" description="Helical" evidence="1">
    <location>
        <begin position="90"/>
        <end position="109"/>
    </location>
</feature>
<feature type="signal peptide" evidence="2">
    <location>
        <begin position="1"/>
        <end position="18"/>
    </location>
</feature>
<proteinExistence type="predicted"/>
<evidence type="ECO:0000259" key="3">
    <source>
        <dbReference type="Pfam" id="PF00029"/>
    </source>
</evidence>
<keyword evidence="1" id="KW-0472">Membrane</keyword>
<sequence length="257" mass="26440">MAAAVVAGLARVLHPALGGAGASGQDGCQGLALWYLLLGLRLVALFVADGPGPSAGPSLVCASAPGETEASRAFCTAICFNQCFPAPIATAWGLGFLACLLPVGLMRLIRSQGRCQAPNVEAMDASKMAANSEGEESPSEASKIAAQVGFNLAVLSEGKELPSKMAAGRSKMAACPAMRSLAFGLCVALLLLVETVFLWVVLSLQLPAVMVASFRCQPDSALCPLTLECALGRQADKQLALWTLASTSFLNKAACLI</sequence>
<keyword evidence="1" id="KW-1133">Transmembrane helix</keyword>
<dbReference type="AlphaFoldDB" id="A0A3Q0FUC0"/>
<accession>A0A3Q0FUC0</accession>
<dbReference type="RefSeq" id="XP_025049745.1">
    <property type="nucleotide sequence ID" value="XM_025193960.1"/>
</dbReference>
<keyword evidence="4" id="KW-1185">Reference proteome</keyword>
<gene>
    <name evidence="5" type="primary">LOC112548367</name>
</gene>
<protein>
    <submittedName>
        <fullName evidence="5">Uncharacterized protein LOC112548367</fullName>
    </submittedName>
</protein>